<comment type="caution">
    <text evidence="3">The sequence shown here is derived from an EMBL/GenBank/DDBJ whole genome shotgun (WGS) entry which is preliminary data.</text>
</comment>
<dbReference type="InterPro" id="IPR013989">
    <property type="entry name" value="Dev_and_cell_death_domain"/>
</dbReference>
<dbReference type="Pfam" id="PF10539">
    <property type="entry name" value="Dev_Cell_Death"/>
    <property type="match status" value="1"/>
</dbReference>
<evidence type="ECO:0000256" key="1">
    <source>
        <dbReference type="SAM" id="MobiDB-lite"/>
    </source>
</evidence>
<feature type="region of interest" description="Disordered" evidence="1">
    <location>
        <begin position="385"/>
        <end position="412"/>
    </location>
</feature>
<dbReference type="GO" id="GO:0034976">
    <property type="term" value="P:response to endoplasmic reticulum stress"/>
    <property type="evidence" value="ECO:0007669"/>
    <property type="project" value="InterPro"/>
</dbReference>
<gene>
    <name evidence="3" type="ORF">RHGRI_008091</name>
</gene>
<evidence type="ECO:0000259" key="2">
    <source>
        <dbReference type="PROSITE" id="PS51222"/>
    </source>
</evidence>
<dbReference type="Pfam" id="PF01344">
    <property type="entry name" value="Kelch_1"/>
    <property type="match status" value="5"/>
</dbReference>
<dbReference type="PANTHER" id="PTHR46034:SF23">
    <property type="entry name" value="DCD (DEVELOPMENT AND CELL DEATH) DOMAIN PROTEIN"/>
    <property type="match status" value="1"/>
</dbReference>
<accession>A0AAV6KZL3</accession>
<dbReference type="InterPro" id="IPR044832">
    <property type="entry name" value="NRP-like"/>
</dbReference>
<organism evidence="3 4">
    <name type="scientific">Rhododendron griersonianum</name>
    <dbReference type="NCBI Taxonomy" id="479676"/>
    <lineage>
        <taxon>Eukaryota</taxon>
        <taxon>Viridiplantae</taxon>
        <taxon>Streptophyta</taxon>
        <taxon>Embryophyta</taxon>
        <taxon>Tracheophyta</taxon>
        <taxon>Spermatophyta</taxon>
        <taxon>Magnoliopsida</taxon>
        <taxon>eudicotyledons</taxon>
        <taxon>Gunneridae</taxon>
        <taxon>Pentapetalae</taxon>
        <taxon>asterids</taxon>
        <taxon>Ericales</taxon>
        <taxon>Ericaceae</taxon>
        <taxon>Ericoideae</taxon>
        <taxon>Rhodoreae</taxon>
        <taxon>Rhododendron</taxon>
    </lineage>
</organism>
<keyword evidence="4" id="KW-1185">Reference proteome</keyword>
<evidence type="ECO:0000313" key="3">
    <source>
        <dbReference type="EMBL" id="KAG5558066.1"/>
    </source>
</evidence>
<proteinExistence type="predicted"/>
<dbReference type="AlphaFoldDB" id="A0AAV6KZL3"/>
<name>A0AAV6KZL3_9ERIC</name>
<dbReference type="PANTHER" id="PTHR46034">
    <property type="match status" value="1"/>
</dbReference>
<protein>
    <recommendedName>
        <fullName evidence="2">DCD domain-containing protein</fullName>
    </recommendedName>
</protein>
<sequence>MGAGRKKKTLTLKEKPQPSNTVNCSVSARNLRKSDLGGVIFGCKHNTIAECYSQLLFGLPGSHFAYVKNIRPGMPLFLFNYSDRKLHGIFEAVSAGQMNIDPYAWTGDGAASTPYPAQARVRIEKRCQPLKEDQYSPIIAENYYEPRIFWQELDRSQTKNLITLFSLSPVDVSTRHDIARHNTRPSKKQNKAERNTLVRALPKSNTSPFIADVERNTVVASSSTSHQPKTWSSLFKHSTSTETFKGDEDSKTQPSDLTIAHSNLYNTEWESSSMMPCLEGESQNFEALQEDSAMWNEEQIRAGSESGGEVSSSSFQEGTIFEALVNDTKQEGEHGGTVVLCENLPRSDGSDMGWDSACATPHMSGEIQPSEAFMHADVTKDVAKVDEEEVSEHSYSSPDNHGEASDGVDSESGCSSEALAVADMESVVAKSIVILLQLIEEIEGLKDSQLKQVQKIGSLEKELVEFKAEIQKLKIRCDLLESGLLPQIGHVQEAVIKTIDDTILLVGGFDGCSWLSALDSYSPSQDTMKFLKPMTFPRLYASAATLDGELYVFGGVDAGTWHDTVESYNPTNDQWVSRPSLNQKKGSLAGASLYGKIYAIGGGNGVECYAEVEMLDMNIGRWITTRSMLQKRFAPVAAEINCTLYVVGGYDGRNYLNSVERFDPREHSWTSVGSMSTRRGCHSVAVVNGKLYALGGYNGAEMVPTVEIFDPRLGLWMLGEPMNYCRGYSGAAAIGEKIFVIGGLNESDKILDTVECYKEGCVWEMTNLKAVGKRCYFSAIVL</sequence>
<dbReference type="Proteomes" id="UP000823749">
    <property type="component" value="Chromosome 3"/>
</dbReference>
<feature type="compositionally biased region" description="Basic residues" evidence="1">
    <location>
        <begin position="1"/>
        <end position="10"/>
    </location>
</feature>
<feature type="region of interest" description="Disordered" evidence="1">
    <location>
        <begin position="1"/>
        <end position="23"/>
    </location>
</feature>
<dbReference type="SMART" id="SM00767">
    <property type="entry name" value="DCD"/>
    <property type="match status" value="1"/>
</dbReference>
<dbReference type="SUPFAM" id="SSF117281">
    <property type="entry name" value="Kelch motif"/>
    <property type="match status" value="1"/>
</dbReference>
<reference evidence="3" key="1">
    <citation type="submission" date="2020-08" db="EMBL/GenBank/DDBJ databases">
        <title>Plant Genome Project.</title>
        <authorList>
            <person name="Zhang R.-G."/>
        </authorList>
    </citation>
    <scope>NUCLEOTIDE SEQUENCE</scope>
    <source>
        <strain evidence="3">WSP0</strain>
        <tissue evidence="3">Leaf</tissue>
    </source>
</reference>
<dbReference type="EMBL" id="JACTNZ010000003">
    <property type="protein sequence ID" value="KAG5558066.1"/>
    <property type="molecule type" value="Genomic_DNA"/>
</dbReference>
<dbReference type="InterPro" id="IPR015915">
    <property type="entry name" value="Kelch-typ_b-propeller"/>
</dbReference>
<evidence type="ECO:0000313" key="4">
    <source>
        <dbReference type="Proteomes" id="UP000823749"/>
    </source>
</evidence>
<feature type="region of interest" description="Disordered" evidence="1">
    <location>
        <begin position="176"/>
        <end position="203"/>
    </location>
</feature>
<dbReference type="SMART" id="SM00612">
    <property type="entry name" value="Kelch"/>
    <property type="match status" value="6"/>
</dbReference>
<feature type="domain" description="DCD" evidence="2">
    <location>
        <begin position="34"/>
        <end position="167"/>
    </location>
</feature>
<dbReference type="InterPro" id="IPR006652">
    <property type="entry name" value="Kelch_1"/>
</dbReference>
<dbReference type="PROSITE" id="PS51222">
    <property type="entry name" value="DCD"/>
    <property type="match status" value="1"/>
</dbReference>
<dbReference type="Gene3D" id="2.120.10.80">
    <property type="entry name" value="Kelch-type beta propeller"/>
    <property type="match status" value="2"/>
</dbReference>